<protein>
    <submittedName>
        <fullName evidence="2">Unannotated protein</fullName>
    </submittedName>
</protein>
<evidence type="ECO:0000313" key="2">
    <source>
        <dbReference type="EMBL" id="CAB4953461.1"/>
    </source>
</evidence>
<dbReference type="EMBL" id="CAFBMK010000369">
    <property type="protein sequence ID" value="CAB4953461.1"/>
    <property type="molecule type" value="Genomic_DNA"/>
</dbReference>
<feature type="region of interest" description="Disordered" evidence="1">
    <location>
        <begin position="103"/>
        <end position="123"/>
    </location>
</feature>
<name>A0A6J7KDL1_9ZZZZ</name>
<dbReference type="AlphaFoldDB" id="A0A6J7KDL1"/>
<evidence type="ECO:0000256" key="1">
    <source>
        <dbReference type="SAM" id="MobiDB-lite"/>
    </source>
</evidence>
<sequence>MCAPFSPDDQLVSSLDLQEAAEAACKAIMQMAKLADDVGIRGVTSEAFGDRRLYAAEAIRIRHEEMLIEFRAACVGALKGTQAPRYASETDLAEALPARLRRNRTAADARADHERSFHSPAAA</sequence>
<reference evidence="2" key="1">
    <citation type="submission" date="2020-05" db="EMBL/GenBank/DDBJ databases">
        <authorList>
            <person name="Chiriac C."/>
            <person name="Salcher M."/>
            <person name="Ghai R."/>
            <person name="Kavagutti S V."/>
        </authorList>
    </citation>
    <scope>NUCLEOTIDE SEQUENCE</scope>
</reference>
<proteinExistence type="predicted"/>
<organism evidence="2">
    <name type="scientific">freshwater metagenome</name>
    <dbReference type="NCBI Taxonomy" id="449393"/>
    <lineage>
        <taxon>unclassified sequences</taxon>
        <taxon>metagenomes</taxon>
        <taxon>ecological metagenomes</taxon>
    </lineage>
</organism>
<feature type="compositionally biased region" description="Basic and acidic residues" evidence="1">
    <location>
        <begin position="105"/>
        <end position="117"/>
    </location>
</feature>
<gene>
    <name evidence="2" type="ORF">UFOPK3564_03624</name>
</gene>
<accession>A0A6J7KDL1</accession>